<dbReference type="Pfam" id="PF25508">
    <property type="entry name" value="TRPM2"/>
    <property type="match status" value="1"/>
</dbReference>
<protein>
    <submittedName>
        <fullName evidence="13">Uncharacterized protein</fullName>
    </submittedName>
</protein>
<comment type="caution">
    <text evidence="13">The sequence shown here is derived from an EMBL/GenBank/DDBJ whole genome shotgun (WGS) entry which is preliminary data.</text>
</comment>
<evidence type="ECO:0000259" key="10">
    <source>
        <dbReference type="Pfam" id="PF00520"/>
    </source>
</evidence>
<keyword evidence="3 9" id="KW-0812">Transmembrane</keyword>
<keyword evidence="2" id="KW-0813">Transport</keyword>
<keyword evidence="7" id="KW-0407">Ion channel</keyword>
<dbReference type="InterPro" id="IPR050927">
    <property type="entry name" value="TRPM"/>
</dbReference>
<evidence type="ECO:0000313" key="13">
    <source>
        <dbReference type="EMBL" id="CAF1931737.1"/>
    </source>
</evidence>
<comment type="subcellular location">
    <subcellularLocation>
        <location evidence="1">Membrane</location>
        <topology evidence="1">Multi-pass membrane protein</topology>
    </subcellularLocation>
</comment>
<dbReference type="GO" id="GO:0030001">
    <property type="term" value="P:metal ion transport"/>
    <property type="evidence" value="ECO:0007669"/>
    <property type="project" value="TreeGrafter"/>
</dbReference>
<dbReference type="GO" id="GO:0005886">
    <property type="term" value="C:plasma membrane"/>
    <property type="evidence" value="ECO:0007669"/>
    <property type="project" value="TreeGrafter"/>
</dbReference>
<reference evidence="13" key="1">
    <citation type="submission" date="2021-02" db="EMBL/GenBank/DDBJ databases">
        <authorList>
            <person name="Nowell W R."/>
        </authorList>
    </citation>
    <scope>NUCLEOTIDE SEQUENCE</scope>
</reference>
<feature type="compositionally biased region" description="Basic residues" evidence="8">
    <location>
        <begin position="1248"/>
        <end position="1261"/>
    </location>
</feature>
<feature type="domain" description="TRPM-like" evidence="12">
    <location>
        <begin position="654"/>
        <end position="765"/>
    </location>
</feature>
<evidence type="ECO:0000256" key="5">
    <source>
        <dbReference type="ARBA" id="ARBA00023065"/>
    </source>
</evidence>
<dbReference type="PANTHER" id="PTHR13800">
    <property type="entry name" value="TRANSIENT RECEPTOR POTENTIAL CATION CHANNEL, SUBFAMILY M, MEMBER 6"/>
    <property type="match status" value="1"/>
</dbReference>
<evidence type="ECO:0000256" key="3">
    <source>
        <dbReference type="ARBA" id="ARBA00022692"/>
    </source>
</evidence>
<dbReference type="Pfam" id="PF18139">
    <property type="entry name" value="LSDAT_euk"/>
    <property type="match status" value="2"/>
</dbReference>
<dbReference type="InterPro" id="IPR041491">
    <property type="entry name" value="TRPM_SLOG"/>
</dbReference>
<dbReference type="Pfam" id="PF00520">
    <property type="entry name" value="Ion_trans"/>
    <property type="match status" value="1"/>
</dbReference>
<feature type="transmembrane region" description="Helical" evidence="9">
    <location>
        <begin position="979"/>
        <end position="1007"/>
    </location>
</feature>
<feature type="domain" description="TRPM SLOG" evidence="11">
    <location>
        <begin position="41"/>
        <end position="93"/>
    </location>
</feature>
<evidence type="ECO:0000256" key="1">
    <source>
        <dbReference type="ARBA" id="ARBA00004141"/>
    </source>
</evidence>
<dbReference type="EMBL" id="CAJNRE010000796">
    <property type="protein sequence ID" value="CAF1931737.1"/>
    <property type="molecule type" value="Genomic_DNA"/>
</dbReference>
<dbReference type="InterPro" id="IPR057366">
    <property type="entry name" value="TRPM-like"/>
</dbReference>
<dbReference type="InterPro" id="IPR005821">
    <property type="entry name" value="Ion_trans_dom"/>
</dbReference>
<name>A0A816LER2_9BILA</name>
<proteinExistence type="predicted"/>
<feature type="transmembrane region" description="Helical" evidence="9">
    <location>
        <begin position="820"/>
        <end position="840"/>
    </location>
</feature>
<evidence type="ECO:0000259" key="12">
    <source>
        <dbReference type="Pfam" id="PF25508"/>
    </source>
</evidence>
<organism evidence="13 14">
    <name type="scientific">Rotaria magnacalcarata</name>
    <dbReference type="NCBI Taxonomy" id="392030"/>
    <lineage>
        <taxon>Eukaryota</taxon>
        <taxon>Metazoa</taxon>
        <taxon>Spiralia</taxon>
        <taxon>Gnathifera</taxon>
        <taxon>Rotifera</taxon>
        <taxon>Eurotatoria</taxon>
        <taxon>Bdelloidea</taxon>
        <taxon>Philodinida</taxon>
        <taxon>Philodinidae</taxon>
        <taxon>Rotaria</taxon>
    </lineage>
</organism>
<feature type="region of interest" description="Disordered" evidence="8">
    <location>
        <begin position="1246"/>
        <end position="1276"/>
    </location>
</feature>
<evidence type="ECO:0000256" key="9">
    <source>
        <dbReference type="SAM" id="Phobius"/>
    </source>
</evidence>
<evidence type="ECO:0000256" key="7">
    <source>
        <dbReference type="ARBA" id="ARBA00023303"/>
    </source>
</evidence>
<keyword evidence="4 9" id="KW-1133">Transmembrane helix</keyword>
<dbReference type="PANTHER" id="PTHR13800:SF12">
    <property type="entry name" value="TRANSIENT RECEPTOR POTENTIAL CATION CHANNEL SUBFAMILY M MEMBER-LIKE 2"/>
    <property type="match status" value="1"/>
</dbReference>
<gene>
    <name evidence="13" type="ORF">MBJ925_LOCUS4376</name>
</gene>
<dbReference type="GO" id="GO:0005261">
    <property type="term" value="F:monoatomic cation channel activity"/>
    <property type="evidence" value="ECO:0007669"/>
    <property type="project" value="TreeGrafter"/>
</dbReference>
<feature type="transmembrane region" description="Helical" evidence="9">
    <location>
        <begin position="852"/>
        <end position="874"/>
    </location>
</feature>
<dbReference type="Proteomes" id="UP000663824">
    <property type="component" value="Unassembled WGS sequence"/>
</dbReference>
<feature type="transmembrane region" description="Helical" evidence="9">
    <location>
        <begin position="886"/>
        <end position="910"/>
    </location>
</feature>
<evidence type="ECO:0000256" key="8">
    <source>
        <dbReference type="SAM" id="MobiDB-lite"/>
    </source>
</evidence>
<evidence type="ECO:0000313" key="14">
    <source>
        <dbReference type="Proteomes" id="UP000663824"/>
    </source>
</evidence>
<keyword evidence="5" id="KW-0406">Ion transport</keyword>
<evidence type="ECO:0000256" key="4">
    <source>
        <dbReference type="ARBA" id="ARBA00022989"/>
    </source>
</evidence>
<evidence type="ECO:0000256" key="6">
    <source>
        <dbReference type="ARBA" id="ARBA00023136"/>
    </source>
</evidence>
<feature type="domain" description="Ion transport" evidence="10">
    <location>
        <begin position="812"/>
        <end position="1017"/>
    </location>
</feature>
<evidence type="ECO:0000259" key="11">
    <source>
        <dbReference type="Pfam" id="PF18139"/>
    </source>
</evidence>
<accession>A0A816LER2</accession>
<evidence type="ECO:0000256" key="2">
    <source>
        <dbReference type="ARBA" id="ARBA00022448"/>
    </source>
</evidence>
<feature type="domain" description="TRPM SLOG" evidence="11">
    <location>
        <begin position="158"/>
        <end position="292"/>
    </location>
</feature>
<sequence length="1329" mass="154661">MVFKLSSSQKLTNDRYPVVYRNNVRFARPPPSNSSRSPSAEKLIVEFMEKAWELPKPNLVISVTGRMERFKWPSLRARYDFQRGLIAAANATNYKDLTQEQTEIIPCENKHQHILRPWRSNTFADRTRRPLGKALNIDEIIMKSPLASQNITNYKQLKKIYRNHSIMPNTKSDSLSLAPNHTHFVLLDNIKMNSTNNQTPYGGVNTTIDLRVEIEYQIKETFKVPMIHILADDDALAAATICTALEHDLPVILIEGTGRAVNKFAEWYRSLYGDKLMNPQVYRSDDIYEEAQNSNFETFKQKVQNENQPDVINTLEKEKFLEALMSKKGYKLIWIIQFINDQGRTKLDEVIFYALFNATSMIRSGEVREVQEFKLAMAWNKFDHIQPNLFIDRNKFKWTNEQLDEELACAISTNKVRFTDLLVKQGASFNRLRTKMQFEKLYNDKNFLPLLKDYLRNDVDNESDLPKLRQFNSAYELNPQQNEHSESFRCYVEGQNNLNHCDETPHKTSATAFNCVFNDTDMIQENGLIDSISIQYNEYLPEDSPLVPICWLVSSTNKPGVVVLVRKTQPLLQVKKTNSFVDYAFPSTEKLYVTTGQYLAFIFLDKKYFPVKVTGKNQYCGQLTWYSNNGEEIEIVEKKDQGVGINFVVNPLPDFVHDFFLWSLFADHHKMATYLCSRSTNSIASALFASKIYHQAAEITLEHEKRLQYRQREREFAEHASNIIDKCFTEGEQFALDMLHMESASHQNYSAWKLAKVIDSRVFLATRTVQRNLDYKWYGRIRTYLHNDLSLCWLFYWHWKEERKYRNHHIVQSYFMKDKWNILDMLAIVFYLIGFITRFIVNEPVFVASKIFMSFTLFLWYIRLLHIFVAFELFGPKLLMIFNTMIDLLFFICFVVIFFVSYATTTYALISTAKQVTWKKTTDGSLSHEYSLMNNGTGLWNWNVLGGVIHWGVWKVYGEVQLNDEDNPFFKPGEISNDAYGIITFIITIVFVCVSNILLMNVLIALFNITIQNVERDVHETLGYHRFRLVLEYSKKSHLPPPLNVLIYIFYPLVRRIVKALNKREYGIHNVDDNLDIDSNLFNRVVFNYKDCIQTSNGLIKKVTIQFSPLHSIGESPVAAYILSPEKQNSSTFRIRDKTRFRHDNLGGVGTRRMTFDTPLTCYEGDVLALEFSSKSRIPVCVRDRNEYSTSSEYFHEAEKQGPIKFDNYPSFGAAFSFIVENSTEDEEKTNQEVEMTGINDQLIRSKQPNKSRSFSRKKAMTHTDTSNSSNSSNSIHTQFEKNDIIFRASSIAEDYWRSKIEEIKRQEAQLADEDTHLIVSSSVSNFQN</sequence>
<keyword evidence="6 9" id="KW-0472">Membrane</keyword>